<dbReference type="AlphaFoldDB" id="A0A379C4Z0"/>
<evidence type="ECO:0000256" key="1">
    <source>
        <dbReference type="SAM" id="Phobius"/>
    </source>
</evidence>
<keyword evidence="1" id="KW-1133">Transmembrane helix</keyword>
<dbReference type="EMBL" id="UGSZ01000001">
    <property type="protein sequence ID" value="SUB57169.1"/>
    <property type="molecule type" value="Genomic_DNA"/>
</dbReference>
<accession>A0A379C4Z0</accession>
<protein>
    <submittedName>
        <fullName evidence="2">TraB family protein</fullName>
    </submittedName>
</protein>
<dbReference type="NCBIfam" id="TIGR00261">
    <property type="entry name" value="traB"/>
    <property type="match status" value="1"/>
</dbReference>
<proteinExistence type="predicted"/>
<dbReference type="InterPro" id="IPR002816">
    <property type="entry name" value="TraB/PrgY/GumN_fam"/>
</dbReference>
<dbReference type="Proteomes" id="UP000255517">
    <property type="component" value="Unassembled WGS sequence"/>
</dbReference>
<keyword evidence="1" id="KW-0812">Transmembrane</keyword>
<dbReference type="PANTHER" id="PTHR21530">
    <property type="entry name" value="PHEROMONE SHUTDOWN PROTEIN"/>
    <property type="match status" value="1"/>
</dbReference>
<dbReference type="InterPro" id="IPR005230">
    <property type="entry name" value="TraB_bac"/>
</dbReference>
<feature type="transmembrane region" description="Helical" evidence="1">
    <location>
        <begin position="246"/>
        <end position="264"/>
    </location>
</feature>
<dbReference type="PANTHER" id="PTHR21530:SF7">
    <property type="entry name" value="TRAB DOMAIN-CONTAINING PROTEIN"/>
    <property type="match status" value="1"/>
</dbReference>
<organism evidence="2 3">
    <name type="scientific">Peptoniphilus lacrimalis</name>
    <dbReference type="NCBI Taxonomy" id="33031"/>
    <lineage>
        <taxon>Bacteria</taxon>
        <taxon>Bacillati</taxon>
        <taxon>Bacillota</taxon>
        <taxon>Tissierellia</taxon>
        <taxon>Tissierellales</taxon>
        <taxon>Peptoniphilaceae</taxon>
        <taxon>Peptoniphilus</taxon>
    </lineage>
</organism>
<feature type="transmembrane region" description="Helical" evidence="1">
    <location>
        <begin position="299"/>
        <end position="321"/>
    </location>
</feature>
<dbReference type="CDD" id="cd14726">
    <property type="entry name" value="TraB_PrgY-like"/>
    <property type="match status" value="1"/>
</dbReference>
<keyword evidence="1" id="KW-0472">Membrane</keyword>
<gene>
    <name evidence="2" type="ORF">NCTC13149_00985</name>
</gene>
<evidence type="ECO:0000313" key="2">
    <source>
        <dbReference type="EMBL" id="SUB57169.1"/>
    </source>
</evidence>
<dbReference type="InterPro" id="IPR046345">
    <property type="entry name" value="TraB_PrgY-like"/>
</dbReference>
<sequence length="387" mass="43433">MKENLINLKYKDKEIVLIPTAHVSTESVKLVKETIEEFNPDSICVELDKDRYKNITNPKAWKNTNIIDVIKDKKVTLLIVNLVLSAYQANIAKKLKTRPGAEMMQGIKSANELNKNLVLADRNIKTTFIRIWRKMKFKEKCRFIFSMIFAKDESEDISEEDLEELIKRENLENVVIDMGKEYPQIAQVLLHERDKYLAYKIKNAKGKKILAILGAAHSLGVEKEIFNEYDIKELDEVPPKTTSSKIIPWIIPIAITLLIIYGFTKNVNTGIDQIKSWFIYNSVLAALFTAISLGHPLSILTAFIAAPFTSLNPFLACGWFAGLVEASIRKPTVEDVNNVPKDIFSLKGILSNKFLKALLIVIAANLGSSIGTIVAGTSIIKNILGAL</sequence>
<evidence type="ECO:0000313" key="3">
    <source>
        <dbReference type="Proteomes" id="UP000255517"/>
    </source>
</evidence>
<dbReference type="RefSeq" id="WP_019034598.1">
    <property type="nucleotide sequence ID" value="NZ_JASOZY010000007.1"/>
</dbReference>
<dbReference type="Pfam" id="PF01963">
    <property type="entry name" value="TraB_PrgY_gumN"/>
    <property type="match status" value="1"/>
</dbReference>
<name>A0A379C4Z0_9FIRM</name>
<feature type="transmembrane region" description="Helical" evidence="1">
    <location>
        <begin position="357"/>
        <end position="380"/>
    </location>
</feature>
<dbReference type="OrthoDB" id="9809330at2"/>
<dbReference type="STRING" id="1122949.GCA_000378725_00727"/>
<reference evidence="2 3" key="1">
    <citation type="submission" date="2018-06" db="EMBL/GenBank/DDBJ databases">
        <authorList>
            <consortium name="Pathogen Informatics"/>
            <person name="Doyle S."/>
        </authorList>
    </citation>
    <scope>NUCLEOTIDE SEQUENCE [LARGE SCALE GENOMIC DNA]</scope>
    <source>
        <strain evidence="2 3">NCTC13149</strain>
    </source>
</reference>
<feature type="transmembrane region" description="Helical" evidence="1">
    <location>
        <begin position="276"/>
        <end position="293"/>
    </location>
</feature>